<accession>A0ABQ9K8U3</accession>
<name>A0ABQ9K8U3_9CUCU</name>
<feature type="compositionally biased region" description="Polar residues" evidence="1">
    <location>
        <begin position="73"/>
        <end position="99"/>
    </location>
</feature>
<evidence type="ECO:0000256" key="1">
    <source>
        <dbReference type="SAM" id="MobiDB-lite"/>
    </source>
</evidence>
<dbReference type="Proteomes" id="UP001162164">
    <property type="component" value="Unassembled WGS sequence"/>
</dbReference>
<feature type="non-terminal residue" evidence="3">
    <location>
        <position position="206"/>
    </location>
</feature>
<keyword evidence="4" id="KW-1185">Reference proteome</keyword>
<protein>
    <submittedName>
        <fullName evidence="3">Uncharacterized protein</fullName>
    </submittedName>
</protein>
<organism evidence="3 4">
    <name type="scientific">Molorchus minor</name>
    <dbReference type="NCBI Taxonomy" id="1323400"/>
    <lineage>
        <taxon>Eukaryota</taxon>
        <taxon>Metazoa</taxon>
        <taxon>Ecdysozoa</taxon>
        <taxon>Arthropoda</taxon>
        <taxon>Hexapoda</taxon>
        <taxon>Insecta</taxon>
        <taxon>Pterygota</taxon>
        <taxon>Neoptera</taxon>
        <taxon>Endopterygota</taxon>
        <taxon>Coleoptera</taxon>
        <taxon>Polyphaga</taxon>
        <taxon>Cucujiformia</taxon>
        <taxon>Chrysomeloidea</taxon>
        <taxon>Cerambycidae</taxon>
        <taxon>Lamiinae</taxon>
        <taxon>Monochamini</taxon>
        <taxon>Molorchus</taxon>
    </lineage>
</organism>
<evidence type="ECO:0000313" key="3">
    <source>
        <dbReference type="EMBL" id="KAJ8985955.1"/>
    </source>
</evidence>
<dbReference type="EMBL" id="JAPWTJ010000005">
    <property type="protein sequence ID" value="KAJ8985955.1"/>
    <property type="molecule type" value="Genomic_DNA"/>
</dbReference>
<evidence type="ECO:0000313" key="4">
    <source>
        <dbReference type="Proteomes" id="UP001162164"/>
    </source>
</evidence>
<sequence>MKTGCLCVTLFIYLVNCEWVEITPIVNKKPIKEWKHDTTEATTSSNYEVLMKTPSLTNDLVFTTPTYNWEQNSGDDNYTITESTNSDTLPNSSSYSTTEELWKDQDDENHLDDGDEGFLPFLRMIQNELIKYKSSKSKMSILKHLRDHLIVNIKNHFLNLWKPIGSSFEARGYKEEESHMDFPSNEGALMTIGFLTFAVFLIKLVI</sequence>
<evidence type="ECO:0000256" key="2">
    <source>
        <dbReference type="SAM" id="SignalP"/>
    </source>
</evidence>
<feature type="chain" id="PRO_5045042705" evidence="2">
    <location>
        <begin position="18"/>
        <end position="206"/>
    </location>
</feature>
<gene>
    <name evidence="3" type="ORF">NQ317_010713</name>
</gene>
<reference evidence="3" key="1">
    <citation type="journal article" date="2023" name="Insect Mol. Biol.">
        <title>Genome sequencing provides insights into the evolution of gene families encoding plant cell wall-degrading enzymes in longhorned beetles.</title>
        <authorList>
            <person name="Shin N.R."/>
            <person name="Okamura Y."/>
            <person name="Kirsch R."/>
            <person name="Pauchet Y."/>
        </authorList>
    </citation>
    <scope>NUCLEOTIDE SEQUENCE</scope>
    <source>
        <strain evidence="3">MMC_N1</strain>
    </source>
</reference>
<proteinExistence type="predicted"/>
<comment type="caution">
    <text evidence="3">The sequence shown here is derived from an EMBL/GenBank/DDBJ whole genome shotgun (WGS) entry which is preliminary data.</text>
</comment>
<feature type="region of interest" description="Disordered" evidence="1">
    <location>
        <begin position="73"/>
        <end position="101"/>
    </location>
</feature>
<feature type="signal peptide" evidence="2">
    <location>
        <begin position="1"/>
        <end position="17"/>
    </location>
</feature>
<keyword evidence="2" id="KW-0732">Signal</keyword>